<proteinExistence type="inferred from homology"/>
<gene>
    <name evidence="3" type="ORF">GCM10011585_06010</name>
</gene>
<dbReference type="EMBL" id="BMGT01000001">
    <property type="protein sequence ID" value="GGG66936.1"/>
    <property type="molecule type" value="Genomic_DNA"/>
</dbReference>
<evidence type="ECO:0000313" key="3">
    <source>
        <dbReference type="EMBL" id="GGG66936.1"/>
    </source>
</evidence>
<dbReference type="InterPro" id="IPR005545">
    <property type="entry name" value="YCII"/>
</dbReference>
<comment type="caution">
    <text evidence="3">The sequence shown here is derived from an EMBL/GenBank/DDBJ whole genome shotgun (WGS) entry which is preliminary data.</text>
</comment>
<evidence type="ECO:0000256" key="1">
    <source>
        <dbReference type="ARBA" id="ARBA00007689"/>
    </source>
</evidence>
<protein>
    <recommendedName>
        <fullName evidence="2">YCII-related domain-containing protein</fullName>
    </recommendedName>
</protein>
<sequence>MAKFVLLLHSDGEAWKKLSPEEMQKKVEKYLAWRNKPFVVDGAGLVRDTGRVIRAKGDGVSVTEGPFSESAEVMGGFYTIEAADYDEAVKLSLDIPHIGLGTIEIRQVMVYNT</sequence>
<comment type="similarity">
    <text evidence="1">Belongs to the YciI family.</text>
</comment>
<reference evidence="3" key="2">
    <citation type="submission" date="2020-09" db="EMBL/GenBank/DDBJ databases">
        <authorList>
            <person name="Sun Q."/>
            <person name="Zhou Y."/>
        </authorList>
    </citation>
    <scope>NUCLEOTIDE SEQUENCE</scope>
    <source>
        <strain evidence="3">CGMCC 1.12997</strain>
    </source>
</reference>
<dbReference type="SUPFAM" id="SSF54909">
    <property type="entry name" value="Dimeric alpha+beta barrel"/>
    <property type="match status" value="1"/>
</dbReference>
<dbReference type="Proteomes" id="UP000647241">
    <property type="component" value="Unassembled WGS sequence"/>
</dbReference>
<dbReference type="Pfam" id="PF03795">
    <property type="entry name" value="YCII"/>
    <property type="match status" value="1"/>
</dbReference>
<organism evidence="3 4">
    <name type="scientific">Edaphobacter dinghuensis</name>
    <dbReference type="NCBI Taxonomy" id="1560005"/>
    <lineage>
        <taxon>Bacteria</taxon>
        <taxon>Pseudomonadati</taxon>
        <taxon>Acidobacteriota</taxon>
        <taxon>Terriglobia</taxon>
        <taxon>Terriglobales</taxon>
        <taxon>Acidobacteriaceae</taxon>
        <taxon>Edaphobacter</taxon>
    </lineage>
</organism>
<evidence type="ECO:0000259" key="2">
    <source>
        <dbReference type="Pfam" id="PF03795"/>
    </source>
</evidence>
<feature type="domain" description="YCII-related" evidence="2">
    <location>
        <begin position="60"/>
        <end position="110"/>
    </location>
</feature>
<reference evidence="3" key="1">
    <citation type="journal article" date="2014" name="Int. J. Syst. Evol. Microbiol.">
        <title>Complete genome sequence of Corynebacterium casei LMG S-19264T (=DSM 44701T), isolated from a smear-ripened cheese.</title>
        <authorList>
            <consortium name="US DOE Joint Genome Institute (JGI-PGF)"/>
            <person name="Walter F."/>
            <person name="Albersmeier A."/>
            <person name="Kalinowski J."/>
            <person name="Ruckert C."/>
        </authorList>
    </citation>
    <scope>NUCLEOTIDE SEQUENCE</scope>
    <source>
        <strain evidence="3">CGMCC 1.12997</strain>
    </source>
</reference>
<accession>A0A917LYE1</accession>
<dbReference type="InterPro" id="IPR011008">
    <property type="entry name" value="Dimeric_a/b-barrel"/>
</dbReference>
<dbReference type="Gene3D" id="3.30.70.1060">
    <property type="entry name" value="Dimeric alpha+beta barrel"/>
    <property type="match status" value="1"/>
</dbReference>
<evidence type="ECO:0000313" key="4">
    <source>
        <dbReference type="Proteomes" id="UP000647241"/>
    </source>
</evidence>
<dbReference type="PANTHER" id="PTHR35174:SF3">
    <property type="entry name" value="BLL7171 PROTEIN"/>
    <property type="match status" value="1"/>
</dbReference>
<dbReference type="RefSeq" id="WP_188552639.1">
    <property type="nucleotide sequence ID" value="NZ_BMGT01000001.1"/>
</dbReference>
<name>A0A917LYE1_9BACT</name>
<dbReference type="AlphaFoldDB" id="A0A917LYE1"/>
<keyword evidence="4" id="KW-1185">Reference proteome</keyword>
<dbReference type="PANTHER" id="PTHR35174">
    <property type="entry name" value="BLL7171 PROTEIN-RELATED"/>
    <property type="match status" value="1"/>
</dbReference>